<dbReference type="InterPro" id="IPR058482">
    <property type="entry name" value="DUF8169"/>
</dbReference>
<dbReference type="GeneID" id="8740383"/>
<dbReference type="EMBL" id="CP001857">
    <property type="protein sequence ID" value="ADB58736.1"/>
    <property type="molecule type" value="Genomic_DNA"/>
</dbReference>
<name>D2RF42_ARCPA</name>
<dbReference type="KEGG" id="apo:Arcpr_1690"/>
<evidence type="ECO:0000313" key="2">
    <source>
        <dbReference type="Proteomes" id="UP000001901"/>
    </source>
</evidence>
<proteinExistence type="predicted"/>
<organism evidence="1 2">
    <name type="scientific">Archaeoglobus profundus (strain DSM 5631 / JCM 9629 / NBRC 100127 / Av18)</name>
    <dbReference type="NCBI Taxonomy" id="572546"/>
    <lineage>
        <taxon>Archaea</taxon>
        <taxon>Methanobacteriati</taxon>
        <taxon>Methanobacteriota</taxon>
        <taxon>Archaeoglobi</taxon>
        <taxon>Archaeoglobales</taxon>
        <taxon>Archaeoglobaceae</taxon>
        <taxon>Archaeoglobus</taxon>
    </lineage>
</organism>
<keyword evidence="2" id="KW-1185">Reference proteome</keyword>
<accession>D2RF42</accession>
<dbReference type="STRING" id="572546.Arcpr_1690"/>
<dbReference type="HOGENOM" id="CLU_1212572_0_0_2"/>
<dbReference type="Pfam" id="PF26507">
    <property type="entry name" value="DUF8169"/>
    <property type="match status" value="1"/>
</dbReference>
<evidence type="ECO:0000313" key="1">
    <source>
        <dbReference type="EMBL" id="ADB58736.1"/>
    </source>
</evidence>
<dbReference type="OrthoDB" id="387275at2157"/>
<dbReference type="PaxDb" id="572546-Arcpr_1690"/>
<sequence>MVEYFVDTCVIVGYAAYIKIIADVERYGSHCEKFFSENHERICSKSVKKELDRIRYKRLKLYEKVCRYLESNLDIDQIIMEIDDSKLRDHLIQILKSLSTIRISTKHDKIHLITSLRYISKIFDLRVKNALNKIKEIIDVDEIHPYPHERISWGQLLGNIINNVNDGQILVDCIIISHYRGNIVFVTLDEKDIINNKHKIFKFVDEYCSTSINPNFDIKHLAELYPNL</sequence>
<dbReference type="RefSeq" id="WP_012941071.1">
    <property type="nucleotide sequence ID" value="NC_013741.1"/>
</dbReference>
<dbReference type="Proteomes" id="UP000001901">
    <property type="component" value="Chromosome"/>
</dbReference>
<dbReference type="AlphaFoldDB" id="D2RF42"/>
<reference evidence="1 2" key="1">
    <citation type="journal article" date="2010" name="Stand. Genomic Sci.">
        <title>Complete genome sequence of Archaeoglobus profundus type strain (AV18).</title>
        <authorList>
            <person name="von Jan M."/>
            <person name="Lapidus A."/>
            <person name="Del Rio T.G."/>
            <person name="Copeland A."/>
            <person name="Tice H."/>
            <person name="Cheng J.F."/>
            <person name="Lucas S."/>
            <person name="Chen F."/>
            <person name="Nolan M."/>
            <person name="Goodwin L."/>
            <person name="Han C."/>
            <person name="Pitluck S."/>
            <person name="Liolios K."/>
            <person name="Ivanova N."/>
            <person name="Mavromatis K."/>
            <person name="Ovchinnikova G."/>
            <person name="Chertkov O."/>
            <person name="Pati A."/>
            <person name="Chen A."/>
            <person name="Palaniappan K."/>
            <person name="Land M."/>
            <person name="Hauser L."/>
            <person name="Chang Y.J."/>
            <person name="Jeffries C.D."/>
            <person name="Saunders E."/>
            <person name="Brettin T."/>
            <person name="Detter J.C."/>
            <person name="Chain P."/>
            <person name="Eichinger K."/>
            <person name="Huber H."/>
            <person name="Spring S."/>
            <person name="Rohde M."/>
            <person name="Goker M."/>
            <person name="Wirth R."/>
            <person name="Woyke T."/>
            <person name="Bristow J."/>
            <person name="Eisen J.A."/>
            <person name="Markowitz V."/>
            <person name="Hugenholtz P."/>
            <person name="Kyrpides N.C."/>
            <person name="Klenk H.P."/>
        </authorList>
    </citation>
    <scope>NUCLEOTIDE SEQUENCE [LARGE SCALE GENOMIC DNA]</scope>
    <source>
        <strain evidence="2">DSM 5631 / JCM 9629 / NBRC 100127 / Av18</strain>
    </source>
</reference>
<gene>
    <name evidence="1" type="ordered locus">Arcpr_1690</name>
</gene>
<protein>
    <recommendedName>
        <fullName evidence="3">PIN domain-containing protein</fullName>
    </recommendedName>
</protein>
<evidence type="ECO:0008006" key="3">
    <source>
        <dbReference type="Google" id="ProtNLM"/>
    </source>
</evidence>